<dbReference type="PANTHER" id="PTHR22838">
    <property type="entry name" value="WD REPEAT PROTEIN 26-RELATED"/>
    <property type="match status" value="1"/>
</dbReference>
<dbReference type="Gene3D" id="2.130.10.10">
    <property type="entry name" value="YVTN repeat-like/Quinoprotein amine dehydrogenase"/>
    <property type="match status" value="2"/>
</dbReference>
<reference evidence="5 6" key="1">
    <citation type="submission" date="2017-12" db="EMBL/GenBank/DDBJ databases">
        <title>Sequencing, de novo assembly and annotation of complete genome of a new Thraustochytrid species, strain FCC1311.</title>
        <authorList>
            <person name="Sedici K."/>
            <person name="Godart F."/>
            <person name="Aiese Cigliano R."/>
            <person name="Sanseverino W."/>
            <person name="Barakat M."/>
            <person name="Ortet P."/>
            <person name="Marechal E."/>
            <person name="Cagnac O."/>
            <person name="Amato A."/>
        </authorList>
    </citation>
    <scope>NUCLEOTIDE SEQUENCE [LARGE SCALE GENOMIC DNA]</scope>
</reference>
<dbReference type="AlphaFoldDB" id="A0A2R5G2I0"/>
<dbReference type="InterPro" id="IPR036322">
    <property type="entry name" value="WD40_repeat_dom_sf"/>
</dbReference>
<sequence length="473" mass="50834">MAPSLELWVELAVTSTKRRRLEDAGRAGSKAEVVVADMQTPRTDPAGSDPAARSDVKARKASPLQGDYGETDVLLTTPVHGFVVERKEMVRVMIQSLRDMGFEKSAESLERESGPGQSNVKLSLVQDVSDLVEDLHRLPARVVQRIAAHGESAQIWCVAFNQQGTRVACTGTDKRVRVFDVGSVAGDVKLSPWASLSGEAATCLAWSPCGRLLAAGDEDGRIYIWDGLGGDKSSPKPSPALVLRNLSKRVVRIWWKPSSRRGCEQVIAGSLDGALVLFEARTGAILACWSGAPVYDFVYSSRKRLIVAACGSCDKTSNMIGSCDPVKAASRSQHRFMRIVSMVLSSDEERLFTTIVGGNIVEWCMRTGLWQASYKGAHHGSAVIRSSLGGFCESLIATGTTDGSICIWEREAGEAGESNEADSGAVEPVLMLGEHTQPVNAVTWSPTDPSVLVSVSDDGQLLVWTGKPGQTED</sequence>
<feature type="region of interest" description="Disordered" evidence="4">
    <location>
        <begin position="19"/>
        <end position="63"/>
    </location>
</feature>
<dbReference type="InterPro" id="IPR015943">
    <property type="entry name" value="WD40/YVTN_repeat-like_dom_sf"/>
</dbReference>
<evidence type="ECO:0000313" key="5">
    <source>
        <dbReference type="EMBL" id="GBG25226.1"/>
    </source>
</evidence>
<dbReference type="Proteomes" id="UP000241890">
    <property type="component" value="Unassembled WGS sequence"/>
</dbReference>
<dbReference type="PROSITE" id="PS50294">
    <property type="entry name" value="WD_REPEATS_REGION"/>
    <property type="match status" value="2"/>
</dbReference>
<comment type="caution">
    <text evidence="5">The sequence shown here is derived from an EMBL/GenBank/DDBJ whole genome shotgun (WGS) entry which is preliminary data.</text>
</comment>
<evidence type="ECO:0000256" key="1">
    <source>
        <dbReference type="ARBA" id="ARBA00022574"/>
    </source>
</evidence>
<organism evidence="5 6">
    <name type="scientific">Hondaea fermentalgiana</name>
    <dbReference type="NCBI Taxonomy" id="2315210"/>
    <lineage>
        <taxon>Eukaryota</taxon>
        <taxon>Sar</taxon>
        <taxon>Stramenopiles</taxon>
        <taxon>Bigyra</taxon>
        <taxon>Labyrinthulomycetes</taxon>
        <taxon>Thraustochytrida</taxon>
        <taxon>Thraustochytriidae</taxon>
        <taxon>Hondaea</taxon>
    </lineage>
</organism>
<accession>A0A2R5G2I0</accession>
<name>A0A2R5G2I0_9STRA</name>
<dbReference type="EMBL" id="BEYU01000012">
    <property type="protein sequence ID" value="GBG25226.1"/>
    <property type="molecule type" value="Genomic_DNA"/>
</dbReference>
<keyword evidence="6" id="KW-1185">Reference proteome</keyword>
<dbReference type="PROSITE" id="PS50896">
    <property type="entry name" value="LISH"/>
    <property type="match status" value="1"/>
</dbReference>
<evidence type="ECO:0000256" key="4">
    <source>
        <dbReference type="SAM" id="MobiDB-lite"/>
    </source>
</evidence>
<feature type="repeat" description="WD" evidence="3">
    <location>
        <begin position="432"/>
        <end position="473"/>
    </location>
</feature>
<dbReference type="InterPro" id="IPR051350">
    <property type="entry name" value="WD_repeat-ST_regulator"/>
</dbReference>
<feature type="repeat" description="WD" evidence="3">
    <location>
        <begin position="202"/>
        <end position="226"/>
    </location>
</feature>
<dbReference type="PROSITE" id="PS50082">
    <property type="entry name" value="WD_REPEATS_2"/>
    <property type="match status" value="2"/>
</dbReference>
<proteinExistence type="predicted"/>
<dbReference type="InterPro" id="IPR006594">
    <property type="entry name" value="LisH"/>
</dbReference>
<evidence type="ECO:0000256" key="2">
    <source>
        <dbReference type="ARBA" id="ARBA00022737"/>
    </source>
</evidence>
<dbReference type="SMART" id="SM00320">
    <property type="entry name" value="WD40"/>
    <property type="match status" value="4"/>
</dbReference>
<evidence type="ECO:0000256" key="3">
    <source>
        <dbReference type="PROSITE-ProRule" id="PRU00221"/>
    </source>
</evidence>
<protein>
    <submittedName>
        <fullName evidence="5">WD repeat-containing protein 26-like</fullName>
    </submittedName>
</protein>
<keyword evidence="1 3" id="KW-0853">WD repeat</keyword>
<gene>
    <name evidence="5" type="ORF">FCC1311_014432</name>
</gene>
<evidence type="ECO:0000313" key="6">
    <source>
        <dbReference type="Proteomes" id="UP000241890"/>
    </source>
</evidence>
<keyword evidence="2" id="KW-0677">Repeat</keyword>
<dbReference type="InterPro" id="IPR001680">
    <property type="entry name" value="WD40_rpt"/>
</dbReference>
<dbReference type="Pfam" id="PF00400">
    <property type="entry name" value="WD40"/>
    <property type="match status" value="3"/>
</dbReference>
<dbReference type="SUPFAM" id="SSF50978">
    <property type="entry name" value="WD40 repeat-like"/>
    <property type="match status" value="1"/>
</dbReference>
<dbReference type="OrthoDB" id="972532at2759"/>
<dbReference type="PANTHER" id="PTHR22838:SF0">
    <property type="entry name" value="WD REPEAT-CONTAINING PROTEIN 26"/>
    <property type="match status" value="1"/>
</dbReference>
<dbReference type="Pfam" id="PF23627">
    <property type="entry name" value="LisH_WDR26"/>
    <property type="match status" value="1"/>
</dbReference>
<dbReference type="InParanoid" id="A0A2R5G2I0"/>